<keyword evidence="13" id="KW-1185">Reference proteome</keyword>
<dbReference type="PANTHER" id="PTHR10012:SF0">
    <property type="entry name" value="SERINE_THREONINE-PROTEIN PHOSPHATASE 2A ACTIVATOR"/>
    <property type="match status" value="1"/>
</dbReference>
<dbReference type="Pfam" id="PF03095">
    <property type="entry name" value="PTPA"/>
    <property type="match status" value="1"/>
</dbReference>
<evidence type="ECO:0000313" key="12">
    <source>
        <dbReference type="EnsemblMetazoa" id="XP_050510461.1"/>
    </source>
</evidence>
<evidence type="ECO:0000256" key="7">
    <source>
        <dbReference type="ARBA" id="ARBA00023235"/>
    </source>
</evidence>
<dbReference type="InterPro" id="IPR043170">
    <property type="entry name" value="PTPA_C_lid"/>
</dbReference>
<evidence type="ECO:0000256" key="4">
    <source>
        <dbReference type="ARBA" id="ARBA00013194"/>
    </source>
</evidence>
<evidence type="ECO:0000256" key="9">
    <source>
        <dbReference type="ARBA" id="ARBA00044820"/>
    </source>
</evidence>
<organism evidence="12 13">
    <name type="scientific">Diabrotica virgifera virgifera</name>
    <name type="common">western corn rootworm</name>
    <dbReference type="NCBI Taxonomy" id="50390"/>
    <lineage>
        <taxon>Eukaryota</taxon>
        <taxon>Metazoa</taxon>
        <taxon>Ecdysozoa</taxon>
        <taxon>Arthropoda</taxon>
        <taxon>Hexapoda</taxon>
        <taxon>Insecta</taxon>
        <taxon>Pterygota</taxon>
        <taxon>Neoptera</taxon>
        <taxon>Endopterygota</taxon>
        <taxon>Coleoptera</taxon>
        <taxon>Polyphaga</taxon>
        <taxon>Cucujiformia</taxon>
        <taxon>Chrysomeloidea</taxon>
        <taxon>Chrysomelidae</taxon>
        <taxon>Galerucinae</taxon>
        <taxon>Diabroticina</taxon>
        <taxon>Diabroticites</taxon>
        <taxon>Diabrotica</taxon>
    </lineage>
</organism>
<evidence type="ECO:0000313" key="13">
    <source>
        <dbReference type="Proteomes" id="UP001652700"/>
    </source>
</evidence>
<evidence type="ECO:0000256" key="5">
    <source>
        <dbReference type="ARBA" id="ARBA00022490"/>
    </source>
</evidence>
<dbReference type="GeneID" id="126887143"/>
<keyword evidence="5 10" id="KW-0963">Cytoplasm</keyword>
<keyword evidence="6 10" id="KW-0697">Rotamase</keyword>
<evidence type="ECO:0000256" key="6">
    <source>
        <dbReference type="ARBA" id="ARBA00023110"/>
    </source>
</evidence>
<dbReference type="RefSeq" id="XP_050510461.1">
    <property type="nucleotide sequence ID" value="XM_050654504.1"/>
</dbReference>
<comment type="catalytic activity">
    <reaction evidence="1 10">
        <text>[protein]-peptidylproline (omega=180) = [protein]-peptidylproline (omega=0)</text>
        <dbReference type="Rhea" id="RHEA:16237"/>
        <dbReference type="Rhea" id="RHEA-COMP:10747"/>
        <dbReference type="Rhea" id="RHEA-COMP:10748"/>
        <dbReference type="ChEBI" id="CHEBI:83833"/>
        <dbReference type="ChEBI" id="CHEBI:83834"/>
        <dbReference type="EC" id="5.2.1.8"/>
    </reaction>
</comment>
<evidence type="ECO:0000256" key="11">
    <source>
        <dbReference type="SAM" id="MobiDB-lite"/>
    </source>
</evidence>
<accession>A0ABM5KJS9</accession>
<dbReference type="SUPFAM" id="SSF140984">
    <property type="entry name" value="PTPA-like"/>
    <property type="match status" value="1"/>
</dbReference>
<evidence type="ECO:0000256" key="10">
    <source>
        <dbReference type="RuleBase" id="RU361210"/>
    </source>
</evidence>
<reference evidence="12" key="1">
    <citation type="submission" date="2025-05" db="UniProtKB">
        <authorList>
            <consortium name="EnsemblMetazoa"/>
        </authorList>
    </citation>
    <scope>IDENTIFICATION</scope>
</reference>
<dbReference type="InterPro" id="IPR037218">
    <property type="entry name" value="PTPA_sf"/>
</dbReference>
<dbReference type="PANTHER" id="PTHR10012">
    <property type="entry name" value="SERINE/THREONINE-PROTEIN PHOSPHATASE 2A REGULATORY SUBUNIT B"/>
    <property type="match status" value="1"/>
</dbReference>
<keyword evidence="7 10" id="KW-0413">Isomerase</keyword>
<evidence type="ECO:0000256" key="3">
    <source>
        <dbReference type="ARBA" id="ARBA00011019"/>
    </source>
</evidence>
<dbReference type="CDD" id="cd04087">
    <property type="entry name" value="PTPA"/>
    <property type="match status" value="1"/>
</dbReference>
<comment type="function">
    <text evidence="10">PPIases accelerate the folding of proteins. It catalyzes the cis-trans isomerization of proline imidic peptide bonds in oligopeptides.</text>
</comment>
<name>A0ABM5KJS9_DIAVI</name>
<evidence type="ECO:0000256" key="2">
    <source>
        <dbReference type="ARBA" id="ARBA00004496"/>
    </source>
</evidence>
<dbReference type="Gene3D" id="1.20.120.1150">
    <property type="match status" value="1"/>
</dbReference>
<dbReference type="EC" id="5.2.1.8" evidence="4 10"/>
<dbReference type="Proteomes" id="UP001652700">
    <property type="component" value="Unplaced"/>
</dbReference>
<evidence type="ECO:0000256" key="1">
    <source>
        <dbReference type="ARBA" id="ARBA00000971"/>
    </source>
</evidence>
<protein>
    <recommendedName>
        <fullName evidence="8 10">Serine/threonine-protein phosphatase 2A activator</fullName>
        <ecNumber evidence="4 10">5.2.1.8</ecNumber>
    </recommendedName>
    <alternativeName>
        <fullName evidence="9 10">Phosphotyrosyl phosphatase activator</fullName>
    </alternativeName>
</protein>
<feature type="region of interest" description="Disordered" evidence="11">
    <location>
        <begin position="390"/>
        <end position="413"/>
    </location>
</feature>
<evidence type="ECO:0000256" key="8">
    <source>
        <dbReference type="ARBA" id="ARBA00044786"/>
    </source>
</evidence>
<comment type="subcellular location">
    <subcellularLocation>
        <location evidence="2 10">Cytoplasm</location>
    </subcellularLocation>
</comment>
<dbReference type="InterPro" id="IPR004327">
    <property type="entry name" value="Phstyr_phstse_ac"/>
</dbReference>
<proteinExistence type="inferred from homology"/>
<comment type="similarity">
    <text evidence="3 10">Belongs to the PTPA-type PPIase family.</text>
</comment>
<dbReference type="EnsemblMetazoa" id="XM_050654504.1">
    <property type="protein sequence ID" value="XP_050510461.1"/>
    <property type="gene ID" value="LOC126887143"/>
</dbReference>
<sequence>MMNYGKNDTAVLPENHVYITPTKQVKNMGDMQHWEKSEAYHEYLGFVCALNEAIKCKTNSAGSANASEEINKICSLLNSLDTWIDEIPPIQQPQRFGNQAFKQWFAKVKDGAAELLHSIFPENLHKTIPEVSVYLIEGFGNATRIDYGTGHELSFLMFLCALFKIGYLKTGDGPAVAGKVFVRYLEVVRKLQTTYNMEPAGSHGVWSLDDYQFVPFIWGSSQFIGNGHFEPTCFLKDNIVSKHSSEYMFLSCIEYINRVKTGPFAEHSNQLWSISGVSTWTKINTGLIKMYKAEVLGKFPLVQHIYFGSIFTLNLFKPPAVVRPRTSFQAPQMPPTCQSTISMSAKTSLDSVSQSSSSDISQVITSSRDLSNTGSVRSPVSENITLASFADSTGNGTSDSDRRRSSVGFATNSADEIKVDEIQRNDST</sequence>